<evidence type="ECO:0000313" key="1">
    <source>
        <dbReference type="EMBL" id="OIQ68004.1"/>
    </source>
</evidence>
<gene>
    <name evidence="1" type="primary">racE_3</name>
    <name evidence="1" type="ORF">GALL_504090</name>
</gene>
<dbReference type="EC" id="5.1.1.3" evidence="1"/>
<dbReference type="Gene3D" id="3.40.50.1860">
    <property type="match status" value="2"/>
</dbReference>
<proteinExistence type="predicted"/>
<dbReference type="EMBL" id="MLJW01005563">
    <property type="protein sequence ID" value="OIQ68004.1"/>
    <property type="molecule type" value="Genomic_DNA"/>
</dbReference>
<sequence>MATRSTLGSQKFKALLTSLSNQAEFICQPCDGLADAIEHHDTIKTKALCADYTSVIGHFGIQAGDVDTLVLGCTHYPFASQYLQERVGPEVRLLGNGAPIARQARQRLTVVATPTGPGLCVLLTTGTPDTLQTGAQRWLGLPNPLVRSLSV</sequence>
<reference evidence="1" key="1">
    <citation type="submission" date="2016-10" db="EMBL/GenBank/DDBJ databases">
        <title>Sequence of Gallionella enrichment culture.</title>
        <authorList>
            <person name="Poehlein A."/>
            <person name="Muehling M."/>
            <person name="Daniel R."/>
        </authorList>
    </citation>
    <scope>NUCLEOTIDE SEQUENCE</scope>
</reference>
<name>A0A1J5PKB4_9ZZZZ</name>
<organism evidence="1">
    <name type="scientific">mine drainage metagenome</name>
    <dbReference type="NCBI Taxonomy" id="410659"/>
    <lineage>
        <taxon>unclassified sequences</taxon>
        <taxon>metagenomes</taxon>
        <taxon>ecological metagenomes</taxon>
    </lineage>
</organism>
<accession>A0A1J5PKB4</accession>
<dbReference type="AlphaFoldDB" id="A0A1J5PKB4"/>
<dbReference type="InterPro" id="IPR001920">
    <property type="entry name" value="Asp/Glu_race"/>
</dbReference>
<dbReference type="SUPFAM" id="SSF53681">
    <property type="entry name" value="Aspartate/glutamate racemase"/>
    <property type="match status" value="1"/>
</dbReference>
<protein>
    <submittedName>
        <fullName evidence="1">Glutamate racemase 1</fullName>
        <ecNumber evidence="1">5.1.1.3</ecNumber>
    </submittedName>
</protein>
<keyword evidence="1" id="KW-0413">Isomerase</keyword>
<dbReference type="GO" id="GO:0008881">
    <property type="term" value="F:glutamate racemase activity"/>
    <property type="evidence" value="ECO:0007669"/>
    <property type="project" value="UniProtKB-EC"/>
</dbReference>
<comment type="caution">
    <text evidence="1">The sequence shown here is derived from an EMBL/GenBank/DDBJ whole genome shotgun (WGS) entry which is preliminary data.</text>
</comment>